<dbReference type="KEGG" id="ceh:CEW89_13425"/>
<accession>A0A291GE82</accession>
<keyword evidence="1" id="KW-0328">Glycosyltransferase</keyword>
<evidence type="ECO:0000259" key="3">
    <source>
        <dbReference type="Pfam" id="PF13579"/>
    </source>
</evidence>
<evidence type="ECO:0000313" key="5">
    <source>
        <dbReference type="Proteomes" id="UP000217935"/>
    </source>
</evidence>
<evidence type="ECO:0000256" key="1">
    <source>
        <dbReference type="ARBA" id="ARBA00022676"/>
    </source>
</evidence>
<dbReference type="PANTHER" id="PTHR12526:SF510">
    <property type="entry name" value="D-INOSITOL 3-PHOSPHATE GLYCOSYLTRANSFERASE"/>
    <property type="match status" value="1"/>
</dbReference>
<dbReference type="STRING" id="1758178.GCA_001550095_03965"/>
<reference evidence="4 5" key="1">
    <citation type="submission" date="2017-06" db="EMBL/GenBank/DDBJ databases">
        <title>Celeribacter sp. TSPH2 complete genome sequence.</title>
        <authorList>
            <person name="Woo J.-H."/>
            <person name="Kim H.-S."/>
        </authorList>
    </citation>
    <scope>NUCLEOTIDE SEQUENCE [LARGE SCALE GENOMIC DNA]</scope>
    <source>
        <strain evidence="4 5">TSPH2</strain>
    </source>
</reference>
<dbReference type="CDD" id="cd03794">
    <property type="entry name" value="GT4_WbuB-like"/>
    <property type="match status" value="1"/>
</dbReference>
<dbReference type="Pfam" id="PF13692">
    <property type="entry name" value="Glyco_trans_1_4"/>
    <property type="match status" value="1"/>
</dbReference>
<dbReference type="Gene3D" id="3.40.50.2000">
    <property type="entry name" value="Glycogen Phosphorylase B"/>
    <property type="match status" value="2"/>
</dbReference>
<dbReference type="RefSeq" id="WP_096806228.1">
    <property type="nucleotide sequence ID" value="NZ_CP022196.1"/>
</dbReference>
<dbReference type="AlphaFoldDB" id="A0A291GE82"/>
<keyword evidence="2" id="KW-0808">Transferase</keyword>
<protein>
    <recommendedName>
        <fullName evidence="3">Glycosyltransferase subfamily 4-like N-terminal domain-containing protein</fullName>
    </recommendedName>
</protein>
<dbReference type="OrthoDB" id="9807414at2"/>
<name>A0A291GE82_9RHOB</name>
<organism evidence="4 5">
    <name type="scientific">Celeribacter ethanolicus</name>
    <dbReference type="NCBI Taxonomy" id="1758178"/>
    <lineage>
        <taxon>Bacteria</taxon>
        <taxon>Pseudomonadati</taxon>
        <taxon>Pseudomonadota</taxon>
        <taxon>Alphaproteobacteria</taxon>
        <taxon>Rhodobacterales</taxon>
        <taxon>Roseobacteraceae</taxon>
        <taxon>Celeribacter</taxon>
    </lineage>
</organism>
<evidence type="ECO:0000256" key="2">
    <source>
        <dbReference type="ARBA" id="ARBA00022679"/>
    </source>
</evidence>
<dbReference type="Proteomes" id="UP000217935">
    <property type="component" value="Chromosome"/>
</dbReference>
<dbReference type="GO" id="GO:0016757">
    <property type="term" value="F:glycosyltransferase activity"/>
    <property type="evidence" value="ECO:0007669"/>
    <property type="project" value="UniProtKB-KW"/>
</dbReference>
<feature type="domain" description="Glycosyltransferase subfamily 4-like N-terminal" evidence="3">
    <location>
        <begin position="126"/>
        <end position="310"/>
    </location>
</feature>
<dbReference type="Pfam" id="PF13579">
    <property type="entry name" value="Glyco_trans_4_4"/>
    <property type="match status" value="1"/>
</dbReference>
<dbReference type="SUPFAM" id="SSF53756">
    <property type="entry name" value="UDP-Glycosyltransferase/glycogen phosphorylase"/>
    <property type="match status" value="1"/>
</dbReference>
<dbReference type="InterPro" id="IPR028098">
    <property type="entry name" value="Glyco_trans_4-like_N"/>
</dbReference>
<gene>
    <name evidence="4" type="ORF">CEW89_13425</name>
</gene>
<sequence>MMGQAFEQERLLRGTLSAARHMRVQQPGFDVAPLLMDLLESAPDAEDVLLISAQAIELSLPDVVQAAHNRLVAMGVAAGVLEMLDSQTTEGLFLMDNIAGLPGTPIAPVENRVAYVSYSSLPYHSTGYANRTHFLAQGLRAQGLDLQVISRPGYPWDEPASALETPAPEGGCGEIRDGVPYHRLKTPGYFSWDNHAAYVRHSTAALEACFRDLKPALVIAASNHACAIPACLAARRIGVPFVHEVRGFWEDSRAAREPGFMGSRQYFLERHWDGEVARRADRVITLGTAMKRELVTRSVPAERISIVPNGATEAMPCGSKSRNSVPVIGYVGSFAAYEGLALLVEACGALKRGGLAFRLLLVGDGKGSGHAGRRAHRAMLDLLTEHGLSDRTEAPGRVAPEKARTYVEALDIAVFPRLRSRVTELVTPLKPIEAMMAGKAIVASDVGGFDGMLSAGETALRFPAGSVDGLQNALLRLLQDRNLRQDLGTRARAKAREEYLWPAICAEYAITLRHIMADQITTGQDAGRNAHEAA</sequence>
<evidence type="ECO:0000313" key="4">
    <source>
        <dbReference type="EMBL" id="ATG48477.1"/>
    </source>
</evidence>
<dbReference type="EMBL" id="CP022196">
    <property type="protein sequence ID" value="ATG48477.1"/>
    <property type="molecule type" value="Genomic_DNA"/>
</dbReference>
<keyword evidence="5" id="KW-1185">Reference proteome</keyword>
<proteinExistence type="predicted"/>
<dbReference type="PANTHER" id="PTHR12526">
    <property type="entry name" value="GLYCOSYLTRANSFERASE"/>
    <property type="match status" value="1"/>
</dbReference>